<name>A0A4Y8CMG4_9HELO</name>
<keyword evidence="3" id="KW-1185">Reference proteome</keyword>
<gene>
    <name evidence="2" type="ORF">BOTCAL_0527g00090</name>
</gene>
<feature type="region of interest" description="Disordered" evidence="1">
    <location>
        <begin position="1"/>
        <end position="53"/>
    </location>
</feature>
<dbReference type="AlphaFoldDB" id="A0A4Y8CMG4"/>
<evidence type="ECO:0000256" key="1">
    <source>
        <dbReference type="SAM" id="MobiDB-lite"/>
    </source>
</evidence>
<dbReference type="OrthoDB" id="10457814at2759"/>
<proteinExistence type="predicted"/>
<organism evidence="2 3">
    <name type="scientific">Botryotinia calthae</name>
    <dbReference type="NCBI Taxonomy" id="38488"/>
    <lineage>
        <taxon>Eukaryota</taxon>
        <taxon>Fungi</taxon>
        <taxon>Dikarya</taxon>
        <taxon>Ascomycota</taxon>
        <taxon>Pezizomycotina</taxon>
        <taxon>Leotiomycetes</taxon>
        <taxon>Helotiales</taxon>
        <taxon>Sclerotiniaceae</taxon>
        <taxon>Botryotinia</taxon>
    </lineage>
</organism>
<dbReference type="EMBL" id="PHWZ01000526">
    <property type="protein sequence ID" value="TEY37174.1"/>
    <property type="molecule type" value="Genomic_DNA"/>
</dbReference>
<dbReference type="Proteomes" id="UP000297299">
    <property type="component" value="Unassembled WGS sequence"/>
</dbReference>
<reference evidence="2 3" key="1">
    <citation type="submission" date="2017-11" db="EMBL/GenBank/DDBJ databases">
        <title>Comparative genomics of Botrytis spp.</title>
        <authorList>
            <person name="Valero-Jimenez C.A."/>
            <person name="Tapia P."/>
            <person name="Veloso J."/>
            <person name="Silva-Moreno E."/>
            <person name="Staats M."/>
            <person name="Valdes J.H."/>
            <person name="Van Kan J.A.L."/>
        </authorList>
    </citation>
    <scope>NUCLEOTIDE SEQUENCE [LARGE SCALE GENOMIC DNA]</scope>
    <source>
        <strain evidence="2 3">MUCL2830</strain>
    </source>
</reference>
<accession>A0A4Y8CMG4</accession>
<evidence type="ECO:0000313" key="3">
    <source>
        <dbReference type="Proteomes" id="UP000297299"/>
    </source>
</evidence>
<evidence type="ECO:0000313" key="2">
    <source>
        <dbReference type="EMBL" id="TEY37174.1"/>
    </source>
</evidence>
<comment type="caution">
    <text evidence="2">The sequence shown here is derived from an EMBL/GenBank/DDBJ whole genome shotgun (WGS) entry which is preliminary data.</text>
</comment>
<protein>
    <submittedName>
        <fullName evidence="2">Uncharacterized protein</fullName>
    </submittedName>
</protein>
<feature type="compositionally biased region" description="Polar residues" evidence="1">
    <location>
        <begin position="22"/>
        <end position="47"/>
    </location>
</feature>
<sequence length="171" mass="19112">MVDSDTNDLRPEQFFQKVRTPLPSSGDNQILATNNHSLPTRDTTNAPENHGGNQDGGFLWMKIGSKGMSVPGRASVDANSQSCDCEVEWLEWFQGAGLQVGILQQDQGWSPHWCFKDPSKIKAGAVFELIVVHISLIRSKALYKALVAKHCEMKLLRWFIHESKLAQLAQH</sequence>